<protein>
    <recommendedName>
        <fullName evidence="3">HEAT repeat domain-containing protein</fullName>
    </recommendedName>
</protein>
<proteinExistence type="predicted"/>
<gene>
    <name evidence="1" type="ORF">LMG28140_01800</name>
</gene>
<evidence type="ECO:0008006" key="3">
    <source>
        <dbReference type="Google" id="ProtNLM"/>
    </source>
</evidence>
<evidence type="ECO:0000313" key="2">
    <source>
        <dbReference type="Proteomes" id="UP000598032"/>
    </source>
</evidence>
<dbReference type="SUPFAM" id="SSF48371">
    <property type="entry name" value="ARM repeat"/>
    <property type="match status" value="1"/>
</dbReference>
<dbReference type="Proteomes" id="UP000598032">
    <property type="component" value="Unassembled WGS sequence"/>
</dbReference>
<accession>A0ABM8NHP3</accession>
<dbReference type="Pfam" id="PF13646">
    <property type="entry name" value="HEAT_2"/>
    <property type="match status" value="1"/>
</dbReference>
<evidence type="ECO:0000313" key="1">
    <source>
        <dbReference type="EMBL" id="CAD6526103.1"/>
    </source>
</evidence>
<dbReference type="InterPro" id="IPR011989">
    <property type="entry name" value="ARM-like"/>
</dbReference>
<reference evidence="1 2" key="1">
    <citation type="submission" date="2020-10" db="EMBL/GenBank/DDBJ databases">
        <authorList>
            <person name="Peeters C."/>
        </authorList>
    </citation>
    <scope>NUCLEOTIDE SEQUENCE [LARGE SCALE GENOMIC DNA]</scope>
    <source>
        <strain evidence="1 2">LMG 28140</strain>
    </source>
</reference>
<organism evidence="1 2">
    <name type="scientific">Paraburkholderia metrosideri</name>
    <dbReference type="NCBI Taxonomy" id="580937"/>
    <lineage>
        <taxon>Bacteria</taxon>
        <taxon>Pseudomonadati</taxon>
        <taxon>Pseudomonadota</taxon>
        <taxon>Betaproteobacteria</taxon>
        <taxon>Burkholderiales</taxon>
        <taxon>Burkholderiaceae</taxon>
        <taxon>Paraburkholderia</taxon>
    </lineage>
</organism>
<sequence length="186" mass="19844">MRALFEGNTEERWVAARIAGGVTGGAKALGAALLLERDARVREAILTSLTRMASPDAVEAVLPLMRAEIAALRTGAIDALRAMKQAAWPYLPQLLADPDADVRLLACEITRTLPGEEATTLLCGLIERESEANVCASAIEVLAELGTAEALPALERCAARFQGERFLEFSIKVTGDRIRSQTAGLA</sequence>
<dbReference type="InterPro" id="IPR016024">
    <property type="entry name" value="ARM-type_fold"/>
</dbReference>
<keyword evidence="2" id="KW-1185">Reference proteome</keyword>
<name>A0ABM8NHP3_9BURK</name>
<comment type="caution">
    <text evidence="1">The sequence shown here is derived from an EMBL/GenBank/DDBJ whole genome shotgun (WGS) entry which is preliminary data.</text>
</comment>
<dbReference type="EMBL" id="CAJHCP010000004">
    <property type="protein sequence ID" value="CAD6526103.1"/>
    <property type="molecule type" value="Genomic_DNA"/>
</dbReference>
<dbReference type="Gene3D" id="1.25.10.10">
    <property type="entry name" value="Leucine-rich Repeat Variant"/>
    <property type="match status" value="1"/>
</dbReference>